<accession>A0A561QSK4</accession>
<evidence type="ECO:0000313" key="2">
    <source>
        <dbReference type="EMBL" id="TWF53299.1"/>
    </source>
</evidence>
<name>A0A561QSK4_9HYPH</name>
<proteinExistence type="predicted"/>
<evidence type="ECO:0000256" key="1">
    <source>
        <dbReference type="SAM" id="Phobius"/>
    </source>
</evidence>
<dbReference type="EMBL" id="VIWP01000004">
    <property type="protein sequence ID" value="TWF53299.1"/>
    <property type="molecule type" value="Genomic_DNA"/>
</dbReference>
<dbReference type="Proteomes" id="UP000320653">
    <property type="component" value="Unassembled WGS sequence"/>
</dbReference>
<protein>
    <submittedName>
        <fullName evidence="2">Uncharacterized protein</fullName>
    </submittedName>
</protein>
<keyword evidence="1" id="KW-0472">Membrane</keyword>
<dbReference type="AlphaFoldDB" id="A0A561QSK4"/>
<comment type="caution">
    <text evidence="2">The sequence shown here is derived from an EMBL/GenBank/DDBJ whole genome shotgun (WGS) entry which is preliminary data.</text>
</comment>
<keyword evidence="3" id="KW-1185">Reference proteome</keyword>
<keyword evidence="1" id="KW-0812">Transmembrane</keyword>
<evidence type="ECO:0000313" key="3">
    <source>
        <dbReference type="Proteomes" id="UP000320653"/>
    </source>
</evidence>
<sequence length="66" mass="7000">MGKLFEVVGLLTVILAVLYIGIAKTAFQETTVAILWCGGWLIFAAGAILRRLGKAITVVPGERPAT</sequence>
<dbReference type="RefSeq" id="WP_145639014.1">
    <property type="nucleotide sequence ID" value="NZ_VIWP01000004.1"/>
</dbReference>
<reference evidence="2 3" key="1">
    <citation type="submission" date="2019-06" db="EMBL/GenBank/DDBJ databases">
        <title>Sorghum-associated microbial communities from plants grown in Nebraska, USA.</title>
        <authorList>
            <person name="Schachtman D."/>
        </authorList>
    </citation>
    <scope>NUCLEOTIDE SEQUENCE [LARGE SCALE GENOMIC DNA]</scope>
    <source>
        <strain evidence="2 3">1225</strain>
    </source>
</reference>
<feature type="transmembrane region" description="Helical" evidence="1">
    <location>
        <begin position="33"/>
        <end position="53"/>
    </location>
</feature>
<keyword evidence="1" id="KW-1133">Transmembrane helix</keyword>
<gene>
    <name evidence="2" type="ORF">FHW37_104578</name>
</gene>
<organism evidence="2 3">
    <name type="scientific">Neorhizobium alkalisoli</name>
    <dbReference type="NCBI Taxonomy" id="528178"/>
    <lineage>
        <taxon>Bacteria</taxon>
        <taxon>Pseudomonadati</taxon>
        <taxon>Pseudomonadota</taxon>
        <taxon>Alphaproteobacteria</taxon>
        <taxon>Hyphomicrobiales</taxon>
        <taxon>Rhizobiaceae</taxon>
        <taxon>Rhizobium/Agrobacterium group</taxon>
        <taxon>Neorhizobium</taxon>
    </lineage>
</organism>